<evidence type="ECO:0000313" key="8">
    <source>
        <dbReference type="EMBL" id="CQR24331.1"/>
    </source>
</evidence>
<evidence type="ECO:0000313" key="9">
    <source>
        <dbReference type="Proteomes" id="UP000198604"/>
    </source>
</evidence>
<evidence type="ECO:0000256" key="2">
    <source>
        <dbReference type="ARBA" id="ARBA00022908"/>
    </source>
</evidence>
<accession>A0A0E4CSB1</accession>
<dbReference type="AlphaFoldDB" id="A0A0E4CSB1"/>
<dbReference type="GO" id="GO:0005737">
    <property type="term" value="C:cytoplasm"/>
    <property type="evidence" value="ECO:0007669"/>
    <property type="project" value="UniProtKB-SubCell"/>
</dbReference>
<proteinExistence type="inferred from homology"/>
<sequence length="245" mass="28548">MKEYISSFLEEKELAENSRLAYLYDLQQFAEVCQENISQAKLAIYQASLQEFKPTVQRRKLSAVNQFLFFLYEKNYLDRFYKLKASSVAKISQSKQPKKAEDTASLWHETVYPKGQLIALLILTLGLIPSEIALIRQENLDLSFQILTLENEKGKRIMNLPKELIPYLENQLVGTYLFDKKGQSYSRQWFFNRLSEFVTSIGHKTWTAQYLRDQYILAQLELGLSVDDLAKQLGLSSQMGLEKYR</sequence>
<dbReference type="GO" id="GO:0009037">
    <property type="term" value="F:tyrosine-based site-specific recombinase activity"/>
    <property type="evidence" value="ECO:0007669"/>
    <property type="project" value="UniProtKB-UniRule"/>
</dbReference>
<keyword evidence="4 5" id="KW-0233">DNA recombination</keyword>
<dbReference type="InterPro" id="IPR044068">
    <property type="entry name" value="CB"/>
</dbReference>
<dbReference type="Pfam" id="PF02899">
    <property type="entry name" value="Phage_int_SAM_1"/>
    <property type="match status" value="1"/>
</dbReference>
<name>A0A0E4CSB1_9STRE</name>
<dbReference type="STRING" id="1608583.BN1356_00688"/>
<dbReference type="GO" id="GO:0006313">
    <property type="term" value="P:DNA transposition"/>
    <property type="evidence" value="ECO:0007669"/>
    <property type="project" value="UniProtKB-UniRule"/>
</dbReference>
<evidence type="ECO:0000256" key="4">
    <source>
        <dbReference type="ARBA" id="ARBA00023172"/>
    </source>
</evidence>
<gene>
    <name evidence="8" type="primary">xerD</name>
    <name evidence="8" type="ORF">BN1356_00688</name>
</gene>
<protein>
    <recommendedName>
        <fullName evidence="5">Tyrosine recombinase XerD-like</fullName>
    </recommendedName>
</protein>
<evidence type="ECO:0000256" key="5">
    <source>
        <dbReference type="HAMAP-Rule" id="MF_01817"/>
    </source>
</evidence>
<evidence type="ECO:0000256" key="3">
    <source>
        <dbReference type="ARBA" id="ARBA00023125"/>
    </source>
</evidence>
<feature type="domain" description="Core-binding (CB)" evidence="7">
    <location>
        <begin position="1"/>
        <end position="72"/>
    </location>
</feature>
<dbReference type="InterPro" id="IPR004107">
    <property type="entry name" value="Integrase_SAM-like_N"/>
</dbReference>
<dbReference type="NCBIfam" id="NF002685">
    <property type="entry name" value="PRK02436.1"/>
    <property type="match status" value="1"/>
</dbReference>
<comment type="similarity">
    <text evidence="5">Belongs to the 'phage' integrase family. XerD-like subfamily.</text>
</comment>
<keyword evidence="2 5" id="KW-0229">DNA integration</keyword>
<evidence type="ECO:0000259" key="7">
    <source>
        <dbReference type="PROSITE" id="PS51900"/>
    </source>
</evidence>
<reference evidence="9" key="1">
    <citation type="submission" date="2015-03" db="EMBL/GenBank/DDBJ databases">
        <authorList>
            <person name="Urmite Genomes"/>
        </authorList>
    </citation>
    <scope>NUCLEOTIDE SEQUENCE [LARGE SCALE GENOMIC DNA]</scope>
    <source>
        <strain evidence="9">FF10</strain>
    </source>
</reference>
<dbReference type="EMBL" id="CTEN01000001">
    <property type="protein sequence ID" value="CQR24331.1"/>
    <property type="molecule type" value="Genomic_DNA"/>
</dbReference>
<dbReference type="Proteomes" id="UP000198604">
    <property type="component" value="Unassembled WGS sequence"/>
</dbReference>
<feature type="domain" description="Tyr recombinase" evidence="6">
    <location>
        <begin position="81"/>
        <end position="245"/>
    </location>
</feature>
<evidence type="ECO:0000256" key="1">
    <source>
        <dbReference type="ARBA" id="ARBA00022490"/>
    </source>
</evidence>
<dbReference type="RefSeq" id="WP_093650004.1">
    <property type="nucleotide sequence ID" value="NZ_CTEN01000001.1"/>
</dbReference>
<dbReference type="Gene3D" id="1.10.443.10">
    <property type="entry name" value="Intergrase catalytic core"/>
    <property type="match status" value="1"/>
</dbReference>
<keyword evidence="3 5" id="KW-0238">DNA-binding</keyword>
<comment type="function">
    <text evidence="5">Putative tyrosine recombinase. Not involved in the cutting and rejoining of the recombining DNA molecules on dif(SL) site.</text>
</comment>
<dbReference type="Gene3D" id="1.10.150.130">
    <property type="match status" value="1"/>
</dbReference>
<dbReference type="InterPro" id="IPR010998">
    <property type="entry name" value="Integrase_recombinase_N"/>
</dbReference>
<dbReference type="InterPro" id="IPR002104">
    <property type="entry name" value="Integrase_catalytic"/>
</dbReference>
<keyword evidence="9" id="KW-1185">Reference proteome</keyword>
<dbReference type="PROSITE" id="PS51900">
    <property type="entry name" value="CB"/>
    <property type="match status" value="1"/>
</dbReference>
<dbReference type="InterPro" id="IPR013762">
    <property type="entry name" value="Integrase-like_cat_sf"/>
</dbReference>
<organism evidence="8 9">
    <name type="scientific">Streptococcus varani</name>
    <dbReference type="NCBI Taxonomy" id="1608583"/>
    <lineage>
        <taxon>Bacteria</taxon>
        <taxon>Bacillati</taxon>
        <taxon>Bacillota</taxon>
        <taxon>Bacilli</taxon>
        <taxon>Lactobacillales</taxon>
        <taxon>Streptococcaceae</taxon>
        <taxon>Streptococcus</taxon>
    </lineage>
</organism>
<dbReference type="SUPFAM" id="SSF56349">
    <property type="entry name" value="DNA breaking-rejoining enzymes"/>
    <property type="match status" value="1"/>
</dbReference>
<dbReference type="InterPro" id="IPR011010">
    <property type="entry name" value="DNA_brk_join_enz"/>
</dbReference>
<dbReference type="InterPro" id="IPR020876">
    <property type="entry name" value="Tyrosine_recombinase_XerD-like"/>
</dbReference>
<feature type="active site" description="O-(3'-phospho-DNA)-tyrosine intermediate" evidence="5">
    <location>
        <position position="244"/>
    </location>
</feature>
<comment type="subcellular location">
    <subcellularLocation>
        <location evidence="5">Cytoplasm</location>
    </subcellularLocation>
</comment>
<dbReference type="OrthoDB" id="2241487at2"/>
<dbReference type="HAMAP" id="MF_01817">
    <property type="entry name" value="Recomb_XerD_like"/>
    <property type="match status" value="1"/>
</dbReference>
<dbReference type="GO" id="GO:0003677">
    <property type="term" value="F:DNA binding"/>
    <property type="evidence" value="ECO:0007669"/>
    <property type="project" value="UniProtKB-UniRule"/>
</dbReference>
<dbReference type="PROSITE" id="PS51898">
    <property type="entry name" value="TYR_RECOMBINASE"/>
    <property type="match status" value="1"/>
</dbReference>
<keyword evidence="1 5" id="KW-0963">Cytoplasm</keyword>
<evidence type="ECO:0000259" key="6">
    <source>
        <dbReference type="PROSITE" id="PS51898"/>
    </source>
</evidence>